<dbReference type="EMBL" id="JH432080">
    <property type="status" value="NOT_ANNOTATED_CDS"/>
    <property type="molecule type" value="Genomic_DNA"/>
</dbReference>
<feature type="region of interest" description="Disordered" evidence="1">
    <location>
        <begin position="43"/>
        <end position="86"/>
    </location>
</feature>
<evidence type="ECO:0000313" key="3">
    <source>
        <dbReference type="Proteomes" id="UP000014500"/>
    </source>
</evidence>
<feature type="compositionally biased region" description="Low complexity" evidence="1">
    <location>
        <begin position="44"/>
        <end position="57"/>
    </location>
</feature>
<dbReference type="EnsemblMetazoa" id="SMAR011611-RA">
    <property type="protein sequence ID" value="SMAR011611-PA"/>
    <property type="gene ID" value="SMAR011611"/>
</dbReference>
<feature type="compositionally biased region" description="Low complexity" evidence="1">
    <location>
        <begin position="277"/>
        <end position="290"/>
    </location>
</feature>
<reference evidence="3" key="1">
    <citation type="submission" date="2011-05" db="EMBL/GenBank/DDBJ databases">
        <authorList>
            <person name="Richards S.R."/>
            <person name="Qu J."/>
            <person name="Jiang H."/>
            <person name="Jhangiani S.N."/>
            <person name="Agravi P."/>
            <person name="Goodspeed R."/>
            <person name="Gross S."/>
            <person name="Mandapat C."/>
            <person name="Jackson L."/>
            <person name="Mathew T."/>
            <person name="Pu L."/>
            <person name="Thornton R."/>
            <person name="Saada N."/>
            <person name="Wilczek-Boney K.B."/>
            <person name="Lee S."/>
            <person name="Kovar C."/>
            <person name="Wu Y."/>
            <person name="Scherer S.E."/>
            <person name="Worley K.C."/>
            <person name="Muzny D.M."/>
            <person name="Gibbs R."/>
        </authorList>
    </citation>
    <scope>NUCLEOTIDE SEQUENCE</scope>
    <source>
        <strain evidence="3">Brora</strain>
    </source>
</reference>
<feature type="region of interest" description="Disordered" evidence="1">
    <location>
        <begin position="1"/>
        <end position="29"/>
    </location>
</feature>
<dbReference type="PhylomeDB" id="T1JCU1"/>
<proteinExistence type="predicted"/>
<reference evidence="2" key="2">
    <citation type="submission" date="2015-02" db="UniProtKB">
        <authorList>
            <consortium name="EnsemblMetazoa"/>
        </authorList>
    </citation>
    <scope>IDENTIFICATION</scope>
</reference>
<feature type="compositionally biased region" description="Polar residues" evidence="1">
    <location>
        <begin position="115"/>
        <end position="127"/>
    </location>
</feature>
<feature type="compositionally biased region" description="Low complexity" evidence="1">
    <location>
        <begin position="1"/>
        <end position="22"/>
    </location>
</feature>
<feature type="compositionally biased region" description="Low complexity" evidence="1">
    <location>
        <begin position="137"/>
        <end position="148"/>
    </location>
</feature>
<feature type="region of interest" description="Disordered" evidence="1">
    <location>
        <begin position="266"/>
        <end position="290"/>
    </location>
</feature>
<evidence type="ECO:0000313" key="2">
    <source>
        <dbReference type="EnsemblMetazoa" id="SMAR011611-PA"/>
    </source>
</evidence>
<accession>T1JCU1</accession>
<dbReference type="STRING" id="126957.T1JCU1"/>
<feature type="compositionally biased region" description="Low complexity" evidence="1">
    <location>
        <begin position="101"/>
        <end position="114"/>
    </location>
</feature>
<organism evidence="2 3">
    <name type="scientific">Strigamia maritima</name>
    <name type="common">European centipede</name>
    <name type="synonym">Geophilus maritimus</name>
    <dbReference type="NCBI Taxonomy" id="126957"/>
    <lineage>
        <taxon>Eukaryota</taxon>
        <taxon>Metazoa</taxon>
        <taxon>Ecdysozoa</taxon>
        <taxon>Arthropoda</taxon>
        <taxon>Myriapoda</taxon>
        <taxon>Chilopoda</taxon>
        <taxon>Pleurostigmophora</taxon>
        <taxon>Geophilomorpha</taxon>
        <taxon>Linotaeniidae</taxon>
        <taxon>Strigamia</taxon>
    </lineage>
</organism>
<feature type="compositionally biased region" description="Polar residues" evidence="1">
    <location>
        <begin position="267"/>
        <end position="276"/>
    </location>
</feature>
<feature type="compositionally biased region" description="Pro residues" evidence="1">
    <location>
        <begin position="74"/>
        <end position="84"/>
    </location>
</feature>
<dbReference type="OMA" id="EERFFGH"/>
<dbReference type="InterPro" id="IPR000647">
    <property type="entry name" value="CTF/NFI"/>
</dbReference>
<dbReference type="AlphaFoldDB" id="T1JCU1"/>
<dbReference type="Proteomes" id="UP000014500">
    <property type="component" value="Unassembled WGS sequence"/>
</dbReference>
<dbReference type="Pfam" id="PF00859">
    <property type="entry name" value="CTF_NFI"/>
    <property type="match status" value="1"/>
</dbReference>
<feature type="region of interest" description="Disordered" evidence="1">
    <location>
        <begin position="98"/>
        <end position="163"/>
    </location>
</feature>
<sequence length="290" mass="30612">MSTSNPIAGPSSSSASYYSSPNKYQENGHDTFSDFVTLVCQEAQNSNSSSQQNSGNQVPLRTQTKLPQFYPSSMLPPPPPPPMARPVAIIRSTASECGELNATTANSPTSATITVSNASSDATSNGSTRRENGVRDSTNTPPVTPSTSADETPVSRPVLSGSFSGSGRSEYAFTHIHPQPAQLFTYPSMSGVSGVISPTNLSLFTSPVTTPRTTPRSTPIPRWSAPFISLDENMDYSMMAGLMPGANPDEPPPLLGEERFFGHVVHSNESMDASGQTTSSNNASNTPTKS</sequence>
<dbReference type="HOGENOM" id="CLU_960826_0_0_1"/>
<keyword evidence="3" id="KW-1185">Reference proteome</keyword>
<protein>
    <submittedName>
        <fullName evidence="2">Uncharacterized protein</fullName>
    </submittedName>
</protein>
<name>T1JCU1_STRMM</name>
<evidence type="ECO:0000256" key="1">
    <source>
        <dbReference type="SAM" id="MobiDB-lite"/>
    </source>
</evidence>
<dbReference type="eggNOG" id="KOG3663">
    <property type="taxonomic scope" value="Eukaryota"/>
</dbReference>